<evidence type="ECO:0000256" key="1">
    <source>
        <dbReference type="ARBA" id="ARBA00004370"/>
    </source>
</evidence>
<dbReference type="Pfam" id="PF00001">
    <property type="entry name" value="7tm_1"/>
    <property type="match status" value="1"/>
</dbReference>
<dbReference type="EMBL" id="MRZV01000526">
    <property type="protein sequence ID" value="PIK48366.1"/>
    <property type="molecule type" value="Genomic_DNA"/>
</dbReference>
<dbReference type="STRING" id="307972.A0A2G8KK34"/>
<proteinExistence type="predicted"/>
<evidence type="ECO:0000313" key="8">
    <source>
        <dbReference type="Proteomes" id="UP000230750"/>
    </source>
</evidence>
<evidence type="ECO:0000256" key="2">
    <source>
        <dbReference type="ARBA" id="ARBA00022692"/>
    </source>
</evidence>
<dbReference type="PRINTS" id="PR00237">
    <property type="entry name" value="GPCRRHODOPSN"/>
</dbReference>
<dbReference type="SUPFAM" id="SSF81321">
    <property type="entry name" value="Family A G protein-coupled receptor-like"/>
    <property type="match status" value="1"/>
</dbReference>
<evidence type="ECO:0000256" key="3">
    <source>
        <dbReference type="ARBA" id="ARBA00022989"/>
    </source>
</evidence>
<evidence type="ECO:0000256" key="4">
    <source>
        <dbReference type="ARBA" id="ARBA00023136"/>
    </source>
</evidence>
<dbReference type="CDD" id="cd00637">
    <property type="entry name" value="7tm_classA_rhodopsin-like"/>
    <property type="match status" value="1"/>
</dbReference>
<keyword evidence="8" id="KW-1185">Reference proteome</keyword>
<feature type="transmembrane region" description="Helical" evidence="5">
    <location>
        <begin position="140"/>
        <end position="160"/>
    </location>
</feature>
<comment type="caution">
    <text evidence="7">The sequence shown here is derived from an EMBL/GenBank/DDBJ whole genome shotgun (WGS) entry which is preliminary data.</text>
</comment>
<reference evidence="7 8" key="1">
    <citation type="journal article" date="2017" name="PLoS Biol.">
        <title>The sea cucumber genome provides insights into morphological evolution and visceral regeneration.</title>
        <authorList>
            <person name="Zhang X."/>
            <person name="Sun L."/>
            <person name="Yuan J."/>
            <person name="Sun Y."/>
            <person name="Gao Y."/>
            <person name="Zhang L."/>
            <person name="Li S."/>
            <person name="Dai H."/>
            <person name="Hamel J.F."/>
            <person name="Liu C."/>
            <person name="Yu Y."/>
            <person name="Liu S."/>
            <person name="Lin W."/>
            <person name="Guo K."/>
            <person name="Jin S."/>
            <person name="Xu P."/>
            <person name="Storey K.B."/>
            <person name="Huan P."/>
            <person name="Zhang T."/>
            <person name="Zhou Y."/>
            <person name="Zhang J."/>
            <person name="Lin C."/>
            <person name="Li X."/>
            <person name="Xing L."/>
            <person name="Huo D."/>
            <person name="Sun M."/>
            <person name="Wang L."/>
            <person name="Mercier A."/>
            <person name="Li F."/>
            <person name="Yang H."/>
            <person name="Xiang J."/>
        </authorList>
    </citation>
    <scope>NUCLEOTIDE SEQUENCE [LARGE SCALE GENOMIC DNA]</scope>
    <source>
        <strain evidence="7">Shaxun</strain>
        <tissue evidence="7">Muscle</tissue>
    </source>
</reference>
<dbReference type="InterPro" id="IPR000276">
    <property type="entry name" value="GPCR_Rhodpsn"/>
</dbReference>
<protein>
    <submittedName>
        <fullName evidence="7">Putative somatostatin receptor type 2-like</fullName>
    </submittedName>
</protein>
<evidence type="ECO:0000259" key="6">
    <source>
        <dbReference type="PROSITE" id="PS50262"/>
    </source>
</evidence>
<dbReference type="GO" id="GO:0004930">
    <property type="term" value="F:G protein-coupled receptor activity"/>
    <property type="evidence" value="ECO:0007669"/>
    <property type="project" value="InterPro"/>
</dbReference>
<dbReference type="OrthoDB" id="2132067at2759"/>
<gene>
    <name evidence="7" type="ORF">BSL78_14767</name>
</gene>
<dbReference type="GO" id="GO:0016020">
    <property type="term" value="C:membrane"/>
    <property type="evidence" value="ECO:0007669"/>
    <property type="project" value="UniProtKB-SubCell"/>
</dbReference>
<accession>A0A2G8KK34</accession>
<keyword evidence="7" id="KW-0675">Receptor</keyword>
<keyword evidence="4 5" id="KW-0472">Membrane</keyword>
<dbReference type="PROSITE" id="PS50262">
    <property type="entry name" value="G_PROTEIN_RECEP_F1_2"/>
    <property type="match status" value="1"/>
</dbReference>
<dbReference type="PANTHER" id="PTHR45698">
    <property type="entry name" value="TRACE AMINE-ASSOCIATED RECEPTOR 19N-RELATED"/>
    <property type="match status" value="1"/>
</dbReference>
<sequence length="259" mass="29764">MMAIGVDRYYAVRKPMVFKLKFSLKRTKLLIVTLWCLALVAALPTALMFQSFYANEEEKSNYVGKSPFACTLSLPFGPWFEDFKAIYLNVVLFFIPVTITGYLFTSIVGYVWQNNKEINVRFSDTSRSVRNSHWTTAKSLLAVFVVFLVCYCPFSIYNLVQRYIPNLLPAIVKNVALLLPYANSCMNPVVYSFTSLRFWRYCARLLLPFIAKTTSNLQHAFASGHSGSQKSDERHDHNVAYVFEPKKYNMDTKADVQQL</sequence>
<dbReference type="Gene3D" id="1.20.1070.10">
    <property type="entry name" value="Rhodopsin 7-helix transmembrane proteins"/>
    <property type="match status" value="1"/>
</dbReference>
<dbReference type="Proteomes" id="UP000230750">
    <property type="component" value="Unassembled WGS sequence"/>
</dbReference>
<name>A0A2G8KK34_STIJA</name>
<keyword evidence="2 5" id="KW-0812">Transmembrane</keyword>
<dbReference type="AlphaFoldDB" id="A0A2G8KK34"/>
<organism evidence="7 8">
    <name type="scientific">Stichopus japonicus</name>
    <name type="common">Sea cucumber</name>
    <dbReference type="NCBI Taxonomy" id="307972"/>
    <lineage>
        <taxon>Eukaryota</taxon>
        <taxon>Metazoa</taxon>
        <taxon>Echinodermata</taxon>
        <taxon>Eleutherozoa</taxon>
        <taxon>Echinozoa</taxon>
        <taxon>Holothuroidea</taxon>
        <taxon>Aspidochirotacea</taxon>
        <taxon>Aspidochirotida</taxon>
        <taxon>Stichopodidae</taxon>
        <taxon>Apostichopus</taxon>
    </lineage>
</organism>
<keyword evidence="3 5" id="KW-1133">Transmembrane helix</keyword>
<feature type="transmembrane region" description="Helical" evidence="5">
    <location>
        <begin position="86"/>
        <end position="112"/>
    </location>
</feature>
<evidence type="ECO:0000256" key="5">
    <source>
        <dbReference type="SAM" id="Phobius"/>
    </source>
</evidence>
<comment type="subcellular location">
    <subcellularLocation>
        <location evidence="1">Membrane</location>
    </subcellularLocation>
</comment>
<feature type="domain" description="G-protein coupled receptors family 1 profile" evidence="6">
    <location>
        <begin position="1"/>
        <end position="191"/>
    </location>
</feature>
<dbReference type="PANTHER" id="PTHR45698:SF1">
    <property type="entry name" value="TRACE AMINE-ASSOCIATED RECEPTOR 13C-LIKE"/>
    <property type="match status" value="1"/>
</dbReference>
<dbReference type="InterPro" id="IPR017452">
    <property type="entry name" value="GPCR_Rhodpsn_7TM"/>
</dbReference>
<evidence type="ECO:0000313" key="7">
    <source>
        <dbReference type="EMBL" id="PIK48366.1"/>
    </source>
</evidence>